<reference evidence="1 2" key="1">
    <citation type="journal article" date="2013" name="PLoS Genet.">
        <title>The genome and development-dependent transcriptomes of Pyronema confluens: a window into fungal evolution.</title>
        <authorList>
            <person name="Traeger S."/>
            <person name="Altegoer F."/>
            <person name="Freitag M."/>
            <person name="Gabaldon T."/>
            <person name="Kempken F."/>
            <person name="Kumar A."/>
            <person name="Marcet-Houben M."/>
            <person name="Poggeler S."/>
            <person name="Stajich J.E."/>
            <person name="Nowrousian M."/>
        </authorList>
    </citation>
    <scope>NUCLEOTIDE SEQUENCE [LARGE SCALE GENOMIC DNA]</scope>
    <source>
        <strain evidence="2">CBS 100304</strain>
        <tissue evidence="1">Vegetative mycelium</tissue>
    </source>
</reference>
<dbReference type="AlphaFoldDB" id="U4L3S3"/>
<accession>U4L3S3</accession>
<proteinExistence type="predicted"/>
<evidence type="ECO:0000313" key="1">
    <source>
        <dbReference type="EMBL" id="CCX06958.1"/>
    </source>
</evidence>
<sequence>MVSRAGFVCFGVDVTMLRWMFILRCDYDGSMVISTAQEFLE</sequence>
<keyword evidence="2" id="KW-1185">Reference proteome</keyword>
<evidence type="ECO:0000313" key="2">
    <source>
        <dbReference type="Proteomes" id="UP000018144"/>
    </source>
</evidence>
<dbReference type="Proteomes" id="UP000018144">
    <property type="component" value="Unassembled WGS sequence"/>
</dbReference>
<dbReference type="EMBL" id="HF935329">
    <property type="protein sequence ID" value="CCX06958.1"/>
    <property type="molecule type" value="Genomic_DNA"/>
</dbReference>
<name>U4L3S3_PYROM</name>
<organism evidence="1 2">
    <name type="scientific">Pyronema omphalodes (strain CBS 100304)</name>
    <name type="common">Pyronema confluens</name>
    <dbReference type="NCBI Taxonomy" id="1076935"/>
    <lineage>
        <taxon>Eukaryota</taxon>
        <taxon>Fungi</taxon>
        <taxon>Dikarya</taxon>
        <taxon>Ascomycota</taxon>
        <taxon>Pezizomycotina</taxon>
        <taxon>Pezizomycetes</taxon>
        <taxon>Pezizales</taxon>
        <taxon>Pyronemataceae</taxon>
        <taxon>Pyronema</taxon>
    </lineage>
</organism>
<gene>
    <name evidence="1" type="ORF">PCON_06545</name>
</gene>
<protein>
    <submittedName>
        <fullName evidence="1">Uncharacterized protein</fullName>
    </submittedName>
</protein>